<evidence type="ECO:0000256" key="3">
    <source>
        <dbReference type="ARBA" id="ARBA00023082"/>
    </source>
</evidence>
<dbReference type="InterPro" id="IPR013324">
    <property type="entry name" value="RNA_pol_sigma_r3/r4-like"/>
</dbReference>
<evidence type="ECO:0000256" key="5">
    <source>
        <dbReference type="ARBA" id="ARBA00023163"/>
    </source>
</evidence>
<dbReference type="Pfam" id="PF04542">
    <property type="entry name" value="Sigma70_r2"/>
    <property type="match status" value="1"/>
</dbReference>
<dbReference type="GO" id="GO:0016987">
    <property type="term" value="F:sigma factor activity"/>
    <property type="evidence" value="ECO:0007669"/>
    <property type="project" value="UniProtKB-KW"/>
</dbReference>
<dbReference type="PANTHER" id="PTHR43133">
    <property type="entry name" value="RNA POLYMERASE ECF-TYPE SIGMA FACTO"/>
    <property type="match status" value="1"/>
</dbReference>
<dbReference type="SUPFAM" id="SSF88659">
    <property type="entry name" value="Sigma3 and sigma4 domains of RNA polymerase sigma factors"/>
    <property type="match status" value="1"/>
</dbReference>
<dbReference type="InterPro" id="IPR007627">
    <property type="entry name" value="RNA_pol_sigma70_r2"/>
</dbReference>
<dbReference type="SUPFAM" id="SSF88946">
    <property type="entry name" value="Sigma2 domain of RNA polymerase sigma factors"/>
    <property type="match status" value="1"/>
</dbReference>
<accession>A0A518ELZ2</accession>
<comment type="similarity">
    <text evidence="1">Belongs to the sigma-70 factor family. ECF subfamily.</text>
</comment>
<dbReference type="Pfam" id="PF08281">
    <property type="entry name" value="Sigma70_r4_2"/>
    <property type="match status" value="1"/>
</dbReference>
<organism evidence="8 9">
    <name type="scientific">Saltatorellus ferox</name>
    <dbReference type="NCBI Taxonomy" id="2528018"/>
    <lineage>
        <taxon>Bacteria</taxon>
        <taxon>Pseudomonadati</taxon>
        <taxon>Planctomycetota</taxon>
        <taxon>Planctomycetia</taxon>
        <taxon>Planctomycetia incertae sedis</taxon>
        <taxon>Saltatorellus</taxon>
    </lineage>
</organism>
<feature type="domain" description="RNA polymerase sigma-70 region 2" evidence="6">
    <location>
        <begin position="14"/>
        <end position="81"/>
    </location>
</feature>
<dbReference type="Proteomes" id="UP000320390">
    <property type="component" value="Chromosome"/>
</dbReference>
<keyword evidence="2" id="KW-0805">Transcription regulation</keyword>
<dbReference type="InterPro" id="IPR036388">
    <property type="entry name" value="WH-like_DNA-bd_sf"/>
</dbReference>
<dbReference type="Gene3D" id="1.10.10.10">
    <property type="entry name" value="Winged helix-like DNA-binding domain superfamily/Winged helix DNA-binding domain"/>
    <property type="match status" value="1"/>
</dbReference>
<evidence type="ECO:0000256" key="1">
    <source>
        <dbReference type="ARBA" id="ARBA00010641"/>
    </source>
</evidence>
<evidence type="ECO:0000313" key="9">
    <source>
        <dbReference type="Proteomes" id="UP000320390"/>
    </source>
</evidence>
<name>A0A518ELZ2_9BACT</name>
<dbReference type="OrthoDB" id="9782703at2"/>
<sequence length="190" mass="20502">MASPPTPPIDLEALFEAHRTGLAGAVRGILGPRADVEEVLQDAFLAAWCAERAGTRAASPVGWIFVLTMNQARTVRRKVRRRRVSLELDEVDEVSLTSKRARPEAVVAAREEQGAAQAAIHALPERQKEVFLLRVSGGLAFQEVATALDIPVGTAKTRMRLALAELRQSLQAFAPLGSPDRVSHAQGGQP</sequence>
<keyword evidence="4" id="KW-0238">DNA-binding</keyword>
<evidence type="ECO:0000256" key="2">
    <source>
        <dbReference type="ARBA" id="ARBA00023015"/>
    </source>
</evidence>
<dbReference type="PANTHER" id="PTHR43133:SF8">
    <property type="entry name" value="RNA POLYMERASE SIGMA FACTOR HI_1459-RELATED"/>
    <property type="match status" value="1"/>
</dbReference>
<dbReference type="InterPro" id="IPR013325">
    <property type="entry name" value="RNA_pol_sigma_r2"/>
</dbReference>
<feature type="domain" description="RNA polymerase sigma factor 70 region 4 type 2" evidence="7">
    <location>
        <begin position="115"/>
        <end position="166"/>
    </location>
</feature>
<dbReference type="AlphaFoldDB" id="A0A518ELZ2"/>
<keyword evidence="5" id="KW-0804">Transcription</keyword>
<reference evidence="8 9" key="1">
    <citation type="submission" date="2019-02" db="EMBL/GenBank/DDBJ databases">
        <title>Deep-cultivation of Planctomycetes and their phenomic and genomic characterization uncovers novel biology.</title>
        <authorList>
            <person name="Wiegand S."/>
            <person name="Jogler M."/>
            <person name="Boedeker C."/>
            <person name="Pinto D."/>
            <person name="Vollmers J."/>
            <person name="Rivas-Marin E."/>
            <person name="Kohn T."/>
            <person name="Peeters S.H."/>
            <person name="Heuer A."/>
            <person name="Rast P."/>
            <person name="Oberbeckmann S."/>
            <person name="Bunk B."/>
            <person name="Jeske O."/>
            <person name="Meyerdierks A."/>
            <person name="Storesund J.E."/>
            <person name="Kallscheuer N."/>
            <person name="Luecker S."/>
            <person name="Lage O.M."/>
            <person name="Pohl T."/>
            <person name="Merkel B.J."/>
            <person name="Hornburger P."/>
            <person name="Mueller R.-W."/>
            <person name="Bruemmer F."/>
            <person name="Labrenz M."/>
            <person name="Spormann A.M."/>
            <person name="Op den Camp H."/>
            <person name="Overmann J."/>
            <person name="Amann R."/>
            <person name="Jetten M.S.M."/>
            <person name="Mascher T."/>
            <person name="Medema M.H."/>
            <person name="Devos D.P."/>
            <person name="Kaster A.-K."/>
            <person name="Ovreas L."/>
            <person name="Rohde M."/>
            <person name="Galperin M.Y."/>
            <person name="Jogler C."/>
        </authorList>
    </citation>
    <scope>NUCLEOTIDE SEQUENCE [LARGE SCALE GENOMIC DNA]</scope>
    <source>
        <strain evidence="8 9">Poly30</strain>
    </source>
</reference>
<evidence type="ECO:0000256" key="4">
    <source>
        <dbReference type="ARBA" id="ARBA00023125"/>
    </source>
</evidence>
<dbReference type="InterPro" id="IPR013249">
    <property type="entry name" value="RNA_pol_sigma70_r4_t2"/>
</dbReference>
<dbReference type="InterPro" id="IPR014284">
    <property type="entry name" value="RNA_pol_sigma-70_dom"/>
</dbReference>
<dbReference type="CDD" id="cd06171">
    <property type="entry name" value="Sigma70_r4"/>
    <property type="match status" value="1"/>
</dbReference>
<dbReference type="RefSeq" id="WP_145194533.1">
    <property type="nucleotide sequence ID" value="NZ_CP036434.1"/>
</dbReference>
<dbReference type="GO" id="GO:0003677">
    <property type="term" value="F:DNA binding"/>
    <property type="evidence" value="ECO:0007669"/>
    <property type="project" value="UniProtKB-KW"/>
</dbReference>
<gene>
    <name evidence="8" type="primary">rpoE_4</name>
    <name evidence="8" type="ORF">Poly30_06040</name>
</gene>
<evidence type="ECO:0000313" key="8">
    <source>
        <dbReference type="EMBL" id="QDV05109.1"/>
    </source>
</evidence>
<dbReference type="EMBL" id="CP036434">
    <property type="protein sequence ID" value="QDV05109.1"/>
    <property type="molecule type" value="Genomic_DNA"/>
</dbReference>
<keyword evidence="9" id="KW-1185">Reference proteome</keyword>
<dbReference type="Gene3D" id="1.10.1740.10">
    <property type="match status" value="1"/>
</dbReference>
<keyword evidence="3" id="KW-0731">Sigma factor</keyword>
<dbReference type="GO" id="GO:0006352">
    <property type="term" value="P:DNA-templated transcription initiation"/>
    <property type="evidence" value="ECO:0007669"/>
    <property type="project" value="InterPro"/>
</dbReference>
<evidence type="ECO:0000259" key="7">
    <source>
        <dbReference type="Pfam" id="PF08281"/>
    </source>
</evidence>
<dbReference type="InterPro" id="IPR039425">
    <property type="entry name" value="RNA_pol_sigma-70-like"/>
</dbReference>
<protein>
    <submittedName>
        <fullName evidence="8">ECF RNA polymerase sigma-E factor</fullName>
    </submittedName>
</protein>
<dbReference type="NCBIfam" id="TIGR02937">
    <property type="entry name" value="sigma70-ECF"/>
    <property type="match status" value="1"/>
</dbReference>
<evidence type="ECO:0000259" key="6">
    <source>
        <dbReference type="Pfam" id="PF04542"/>
    </source>
</evidence>
<proteinExistence type="inferred from homology"/>